<keyword evidence="1" id="KW-0472">Membrane</keyword>
<accession>A0ABT8F8P3</accession>
<protein>
    <submittedName>
        <fullName evidence="2">DUF2214 family protein</fullName>
    </submittedName>
</protein>
<feature type="transmembrane region" description="Helical" evidence="1">
    <location>
        <begin position="45"/>
        <end position="66"/>
    </location>
</feature>
<feature type="transmembrane region" description="Helical" evidence="1">
    <location>
        <begin position="78"/>
        <end position="101"/>
    </location>
</feature>
<comment type="caution">
    <text evidence="2">The sequence shown here is derived from an EMBL/GenBank/DDBJ whole genome shotgun (WGS) entry which is preliminary data.</text>
</comment>
<organism evidence="2 3">
    <name type="scientific">Shiella aurantiaca</name>
    <dbReference type="NCBI Taxonomy" id="3058365"/>
    <lineage>
        <taxon>Bacteria</taxon>
        <taxon>Pseudomonadati</taxon>
        <taxon>Bacteroidota</taxon>
        <taxon>Cytophagia</taxon>
        <taxon>Cytophagales</taxon>
        <taxon>Shiellaceae</taxon>
        <taxon>Shiella</taxon>
    </lineage>
</organism>
<feature type="transmembrane region" description="Helical" evidence="1">
    <location>
        <begin position="12"/>
        <end position="33"/>
    </location>
</feature>
<name>A0ABT8F8P3_9BACT</name>
<dbReference type="Pfam" id="PF09980">
    <property type="entry name" value="DUF2214"/>
    <property type="match status" value="1"/>
</dbReference>
<keyword evidence="3" id="KW-1185">Reference proteome</keyword>
<dbReference type="EMBL" id="JAUHJS010000008">
    <property type="protein sequence ID" value="MDN4166858.1"/>
    <property type="molecule type" value="Genomic_DNA"/>
</dbReference>
<dbReference type="Proteomes" id="UP001168552">
    <property type="component" value="Unassembled WGS sequence"/>
</dbReference>
<dbReference type="InterPro" id="IPR018706">
    <property type="entry name" value="DUF2214_membrane"/>
</dbReference>
<keyword evidence="1" id="KW-1133">Transmembrane helix</keyword>
<feature type="transmembrane region" description="Helical" evidence="1">
    <location>
        <begin position="122"/>
        <end position="143"/>
    </location>
</feature>
<sequence length="147" mass="16804">MYLELFVRYLHFISIFGIVASLALEVVLVKPVLNRQELARLSKIDALYGICALTVLGAGLSLWLWLGKSSEFYQQNPLFWLKLSLYSLIGILSIYPTVFFIKNRKGNPQDELQISSWLIWSIRIELILLLVLPFLAILMARGIGYQA</sequence>
<gene>
    <name evidence="2" type="ORF">QWY31_15205</name>
</gene>
<dbReference type="RefSeq" id="WP_320005393.1">
    <property type="nucleotide sequence ID" value="NZ_JAUHJS010000008.1"/>
</dbReference>
<reference evidence="2" key="1">
    <citation type="submission" date="2023-06" db="EMBL/GenBank/DDBJ databases">
        <title>Cytophagales bacterium Strain LB-30, isolated from soil.</title>
        <authorList>
            <person name="Liu B."/>
        </authorList>
    </citation>
    <scope>NUCLEOTIDE SEQUENCE</scope>
    <source>
        <strain evidence="2">LB-30</strain>
    </source>
</reference>
<evidence type="ECO:0000313" key="3">
    <source>
        <dbReference type="Proteomes" id="UP001168552"/>
    </source>
</evidence>
<evidence type="ECO:0000313" key="2">
    <source>
        <dbReference type="EMBL" id="MDN4166858.1"/>
    </source>
</evidence>
<keyword evidence="1" id="KW-0812">Transmembrane</keyword>
<proteinExistence type="predicted"/>
<evidence type="ECO:0000256" key="1">
    <source>
        <dbReference type="SAM" id="Phobius"/>
    </source>
</evidence>